<feature type="domain" description="YrdC-like" evidence="12">
    <location>
        <begin position="5"/>
        <end position="185"/>
    </location>
</feature>
<evidence type="ECO:0000256" key="1">
    <source>
        <dbReference type="ARBA" id="ARBA00004496"/>
    </source>
</evidence>
<dbReference type="InterPro" id="IPR006070">
    <property type="entry name" value="Sua5-like_dom"/>
</dbReference>
<dbReference type="Pfam" id="PF01300">
    <property type="entry name" value="Sua5_yciO_yrdC"/>
    <property type="match status" value="1"/>
</dbReference>
<keyword evidence="6" id="KW-0819">tRNA processing</keyword>
<evidence type="ECO:0000313" key="14">
    <source>
        <dbReference type="Proteomes" id="UP001054846"/>
    </source>
</evidence>
<name>A0ABY3PKG3_9CYAN</name>
<reference evidence="13 14" key="1">
    <citation type="journal article" date="2021" name="Genome Biol. Evol.">
        <title>Complete Genome Sequencing of a Novel Gloeobacter Species from a Waterfall Cave in Mexico.</title>
        <authorList>
            <person name="Saw J.H."/>
            <person name="Cardona T."/>
            <person name="Montejano G."/>
        </authorList>
    </citation>
    <scope>NUCLEOTIDE SEQUENCE [LARGE SCALE GENOMIC DNA]</scope>
    <source>
        <strain evidence="13">MG652769</strain>
    </source>
</reference>
<evidence type="ECO:0000256" key="6">
    <source>
        <dbReference type="ARBA" id="ARBA00022694"/>
    </source>
</evidence>
<dbReference type="Gene3D" id="3.90.870.10">
    <property type="entry name" value="DHBP synthase"/>
    <property type="match status" value="1"/>
</dbReference>
<dbReference type="PANTHER" id="PTHR17490:SF16">
    <property type="entry name" value="THREONYLCARBAMOYL-AMP SYNTHASE"/>
    <property type="match status" value="1"/>
</dbReference>
<dbReference type="RefSeq" id="WP_230841205.1">
    <property type="nucleotide sequence ID" value="NZ_CP063845.1"/>
</dbReference>
<dbReference type="EC" id="2.7.7.87" evidence="3"/>
<dbReference type="PANTHER" id="PTHR17490">
    <property type="entry name" value="SUA5"/>
    <property type="match status" value="1"/>
</dbReference>
<protein>
    <recommendedName>
        <fullName evidence="10">L-threonylcarbamoyladenylate synthase</fullName>
        <ecNumber evidence="3">2.7.7.87</ecNumber>
    </recommendedName>
    <alternativeName>
        <fullName evidence="10">L-threonylcarbamoyladenylate synthase</fullName>
    </alternativeName>
</protein>
<keyword evidence="14" id="KW-1185">Reference proteome</keyword>
<evidence type="ECO:0000313" key="13">
    <source>
        <dbReference type="EMBL" id="UFP94150.1"/>
    </source>
</evidence>
<evidence type="ECO:0000256" key="3">
    <source>
        <dbReference type="ARBA" id="ARBA00012584"/>
    </source>
</evidence>
<keyword evidence="5" id="KW-0808">Transferase</keyword>
<evidence type="ECO:0000256" key="10">
    <source>
        <dbReference type="ARBA" id="ARBA00029774"/>
    </source>
</evidence>
<evidence type="ECO:0000259" key="12">
    <source>
        <dbReference type="PROSITE" id="PS51163"/>
    </source>
</evidence>
<sequence length="187" mass="19880">MAEDFLNLVDFAAYLRAGGVGAMPTDTVPGLVCLPEYAEQIYALKGRDEHKPLILLGAAAADLAFYTAPWRSEWTDLAERGWPGALTLVLPAGGRVPAAVHRGGRTVGVRIPNHPDTCALLAKTGPLASTSANRSGQPVLSEPQAIRRTFAGVALLAGTYRGSGTASTVVRWKDDGWQVLRQGDFKL</sequence>
<comment type="similarity">
    <text evidence="2">Belongs to the SUA5 family.</text>
</comment>
<evidence type="ECO:0000256" key="7">
    <source>
        <dbReference type="ARBA" id="ARBA00022695"/>
    </source>
</evidence>
<evidence type="ECO:0000256" key="11">
    <source>
        <dbReference type="ARBA" id="ARBA00048366"/>
    </source>
</evidence>
<keyword evidence="9" id="KW-0067">ATP-binding</keyword>
<evidence type="ECO:0000256" key="5">
    <source>
        <dbReference type="ARBA" id="ARBA00022679"/>
    </source>
</evidence>
<dbReference type="InterPro" id="IPR017945">
    <property type="entry name" value="DHBP_synth_RibB-like_a/b_dom"/>
</dbReference>
<keyword evidence="4" id="KW-0963">Cytoplasm</keyword>
<dbReference type="SUPFAM" id="SSF55821">
    <property type="entry name" value="YrdC/RibB"/>
    <property type="match status" value="1"/>
</dbReference>
<proteinExistence type="inferred from homology"/>
<evidence type="ECO:0000256" key="8">
    <source>
        <dbReference type="ARBA" id="ARBA00022741"/>
    </source>
</evidence>
<dbReference type="EMBL" id="CP063845">
    <property type="protein sequence ID" value="UFP94150.1"/>
    <property type="molecule type" value="Genomic_DNA"/>
</dbReference>
<dbReference type="Proteomes" id="UP001054846">
    <property type="component" value="Chromosome"/>
</dbReference>
<dbReference type="PROSITE" id="PS51163">
    <property type="entry name" value="YRDC"/>
    <property type="match status" value="1"/>
</dbReference>
<organism evidence="13 14">
    <name type="scientific">Gloeobacter morelensis MG652769</name>
    <dbReference type="NCBI Taxonomy" id="2781736"/>
    <lineage>
        <taxon>Bacteria</taxon>
        <taxon>Bacillati</taxon>
        <taxon>Cyanobacteriota</taxon>
        <taxon>Cyanophyceae</taxon>
        <taxon>Gloeobacterales</taxon>
        <taxon>Gloeobacteraceae</taxon>
        <taxon>Gloeobacter</taxon>
        <taxon>Gloeobacter morelensis</taxon>
    </lineage>
</organism>
<accession>A0ABY3PKG3</accession>
<dbReference type="InterPro" id="IPR050156">
    <property type="entry name" value="TC-AMP_synthase_SUA5"/>
</dbReference>
<comment type="subcellular location">
    <subcellularLocation>
        <location evidence="1">Cytoplasm</location>
    </subcellularLocation>
</comment>
<evidence type="ECO:0000256" key="9">
    <source>
        <dbReference type="ARBA" id="ARBA00022840"/>
    </source>
</evidence>
<keyword evidence="7" id="KW-0548">Nucleotidyltransferase</keyword>
<evidence type="ECO:0000256" key="2">
    <source>
        <dbReference type="ARBA" id="ARBA00007663"/>
    </source>
</evidence>
<keyword evidence="8" id="KW-0547">Nucleotide-binding</keyword>
<gene>
    <name evidence="13" type="ORF">ISF26_20685</name>
</gene>
<evidence type="ECO:0000256" key="4">
    <source>
        <dbReference type="ARBA" id="ARBA00022490"/>
    </source>
</evidence>
<comment type="catalytic activity">
    <reaction evidence="11">
        <text>L-threonine + hydrogencarbonate + ATP = L-threonylcarbamoyladenylate + diphosphate + H2O</text>
        <dbReference type="Rhea" id="RHEA:36407"/>
        <dbReference type="ChEBI" id="CHEBI:15377"/>
        <dbReference type="ChEBI" id="CHEBI:17544"/>
        <dbReference type="ChEBI" id="CHEBI:30616"/>
        <dbReference type="ChEBI" id="CHEBI:33019"/>
        <dbReference type="ChEBI" id="CHEBI:57926"/>
        <dbReference type="ChEBI" id="CHEBI:73682"/>
        <dbReference type="EC" id="2.7.7.87"/>
    </reaction>
</comment>